<sequence length="306" mass="33941">MPETLESWDPNDWEEHVYSLLSDRHGALNVSPVPARDKGDWGIDYYSLSDKAVYQCYAVQEPCMVSDRASKQVSKITGDLGKFCHKKTELAKLFGSVQINRWALVVPLHDSASVNTHLTKKTADVLAAKLPYVASDFQALIQCPKSFASSSVRALELRRLSNLIIAQDATQLERTTWAENASPLVEDLRKKLAKRIQSSSSPDQDTDKAIGWFLNGQNLLQILRSRAPSIHDRVLSAISRRLDLLELAGPSSSGSAETALRTEFEGLKAELKREAPHLSDANVHTIAMGALAEWLMRCPLDFPPYG</sequence>
<keyword evidence="2" id="KW-1185">Reference proteome</keyword>
<dbReference type="AlphaFoldDB" id="A0A4R6YPQ1"/>
<evidence type="ECO:0000313" key="2">
    <source>
        <dbReference type="Proteomes" id="UP000295293"/>
    </source>
</evidence>
<dbReference type="EMBL" id="SNZH01000015">
    <property type="protein sequence ID" value="TDR39634.1"/>
    <property type="molecule type" value="Genomic_DNA"/>
</dbReference>
<evidence type="ECO:0000313" key="1">
    <source>
        <dbReference type="EMBL" id="TDR39634.1"/>
    </source>
</evidence>
<dbReference type="Proteomes" id="UP000295293">
    <property type="component" value="Unassembled WGS sequence"/>
</dbReference>
<reference evidence="1 2" key="1">
    <citation type="submission" date="2019-03" db="EMBL/GenBank/DDBJ databases">
        <title>Genomic Encyclopedia of Type Strains, Phase IV (KMG-IV): sequencing the most valuable type-strain genomes for metagenomic binning, comparative biology and taxonomic classification.</title>
        <authorList>
            <person name="Goeker M."/>
        </authorList>
    </citation>
    <scope>NUCLEOTIDE SEQUENCE [LARGE SCALE GENOMIC DNA]</scope>
    <source>
        <strain evidence="1 2">DSM 21667</strain>
    </source>
</reference>
<protein>
    <submittedName>
        <fullName evidence="1">Uncharacterized protein</fullName>
    </submittedName>
</protein>
<comment type="caution">
    <text evidence="1">The sequence shown here is derived from an EMBL/GenBank/DDBJ whole genome shotgun (WGS) entry which is preliminary data.</text>
</comment>
<proteinExistence type="predicted"/>
<accession>A0A4R6YPQ1</accession>
<name>A0A4R6YPQ1_9GAMM</name>
<gene>
    <name evidence="1" type="ORF">DFR29_11522</name>
</gene>
<dbReference type="OrthoDB" id="2962756at2"/>
<dbReference type="RefSeq" id="WP_133820636.1">
    <property type="nucleotide sequence ID" value="NZ_SNZH01000015.1"/>
</dbReference>
<organism evidence="1 2">
    <name type="scientific">Tahibacter aquaticus</name>
    <dbReference type="NCBI Taxonomy" id="520092"/>
    <lineage>
        <taxon>Bacteria</taxon>
        <taxon>Pseudomonadati</taxon>
        <taxon>Pseudomonadota</taxon>
        <taxon>Gammaproteobacteria</taxon>
        <taxon>Lysobacterales</taxon>
        <taxon>Rhodanobacteraceae</taxon>
        <taxon>Tahibacter</taxon>
    </lineage>
</organism>